<sequence length="100" mass="11846">MYTGKDDSTDLEQGKKTDKTVMKLMRPYVLKGHELFMDNYYNSYGLSQKLLDLKTHTVGTLRKSRKENPKNVMHKKLKKGEHVWVRKNNVYVSKWVDKEP</sequence>
<evidence type="ECO:0000313" key="2">
    <source>
        <dbReference type="EMBL" id="KAH9629677.1"/>
    </source>
</evidence>
<name>A0A922M4L6_SPOEX</name>
<dbReference type="AlphaFoldDB" id="A0A922M4L6"/>
<comment type="caution">
    <text evidence="2">The sequence shown here is derived from an EMBL/GenBank/DDBJ whole genome shotgun (WGS) entry which is preliminary data.</text>
</comment>
<dbReference type="PANTHER" id="PTHR46599">
    <property type="entry name" value="PIGGYBAC TRANSPOSABLE ELEMENT-DERIVED PROTEIN 4"/>
    <property type="match status" value="1"/>
</dbReference>
<proteinExistence type="predicted"/>
<evidence type="ECO:0000259" key="1">
    <source>
        <dbReference type="Pfam" id="PF13843"/>
    </source>
</evidence>
<dbReference type="EMBL" id="JACEFF010000853">
    <property type="protein sequence ID" value="KAH9629677.1"/>
    <property type="molecule type" value="Genomic_DNA"/>
</dbReference>
<feature type="domain" description="PiggyBac transposable element-derived protein" evidence="1">
    <location>
        <begin position="4"/>
        <end position="99"/>
    </location>
</feature>
<gene>
    <name evidence="2" type="ORF">HF086_001490</name>
</gene>
<protein>
    <recommendedName>
        <fullName evidence="1">PiggyBac transposable element-derived protein domain-containing protein</fullName>
    </recommendedName>
</protein>
<dbReference type="Proteomes" id="UP000814243">
    <property type="component" value="Unassembled WGS sequence"/>
</dbReference>
<dbReference type="PANTHER" id="PTHR46599:SF3">
    <property type="entry name" value="PIGGYBAC TRANSPOSABLE ELEMENT-DERIVED PROTEIN 4"/>
    <property type="match status" value="1"/>
</dbReference>
<dbReference type="InterPro" id="IPR029526">
    <property type="entry name" value="PGBD"/>
</dbReference>
<reference evidence="2" key="1">
    <citation type="journal article" date="2021" name="G3 (Bethesda)">
        <title>Genome and transcriptome analysis of the beet armyworm Spodoptera exigua reveals targets for pest control. .</title>
        <authorList>
            <person name="Simon S."/>
            <person name="Breeschoten T."/>
            <person name="Jansen H.J."/>
            <person name="Dirks R.P."/>
            <person name="Schranz M.E."/>
            <person name="Ros V.I.D."/>
        </authorList>
    </citation>
    <scope>NUCLEOTIDE SEQUENCE</scope>
    <source>
        <strain evidence="2">TB_SE_WUR_2020</strain>
    </source>
</reference>
<accession>A0A922M4L6</accession>
<dbReference type="Pfam" id="PF13843">
    <property type="entry name" value="DDE_Tnp_1_7"/>
    <property type="match status" value="1"/>
</dbReference>
<evidence type="ECO:0000313" key="3">
    <source>
        <dbReference type="Proteomes" id="UP000814243"/>
    </source>
</evidence>
<organism evidence="2 3">
    <name type="scientific">Spodoptera exigua</name>
    <name type="common">Beet armyworm</name>
    <name type="synonym">Noctua fulgens</name>
    <dbReference type="NCBI Taxonomy" id="7107"/>
    <lineage>
        <taxon>Eukaryota</taxon>
        <taxon>Metazoa</taxon>
        <taxon>Ecdysozoa</taxon>
        <taxon>Arthropoda</taxon>
        <taxon>Hexapoda</taxon>
        <taxon>Insecta</taxon>
        <taxon>Pterygota</taxon>
        <taxon>Neoptera</taxon>
        <taxon>Endopterygota</taxon>
        <taxon>Lepidoptera</taxon>
        <taxon>Glossata</taxon>
        <taxon>Ditrysia</taxon>
        <taxon>Noctuoidea</taxon>
        <taxon>Noctuidae</taxon>
        <taxon>Amphipyrinae</taxon>
        <taxon>Spodoptera</taxon>
    </lineage>
</organism>